<evidence type="ECO:0000313" key="8">
    <source>
        <dbReference type="EMBL" id="ORX42648.1"/>
    </source>
</evidence>
<gene>
    <name evidence="8" type="ORF">BCR36DRAFT_415993</name>
</gene>
<dbReference type="STRING" id="1754191.A0A1Y1UWX1"/>
<keyword evidence="3" id="KW-0808">Transferase</keyword>
<dbReference type="InterPro" id="IPR045867">
    <property type="entry name" value="DNA-dir_RpoC_beta_prime"/>
</dbReference>
<keyword evidence="4" id="KW-0548">Nucleotidyltransferase</keyword>
<dbReference type="InterPro" id="IPR007081">
    <property type="entry name" value="RNA_pol_Rpb1_5"/>
</dbReference>
<evidence type="ECO:0000256" key="2">
    <source>
        <dbReference type="ARBA" id="ARBA00022478"/>
    </source>
</evidence>
<name>A0A1Y1UWX1_9FUNG</name>
<dbReference type="Gene3D" id="4.10.860.120">
    <property type="entry name" value="RNA polymerase II, clamp domain"/>
    <property type="match status" value="1"/>
</dbReference>
<dbReference type="AlphaFoldDB" id="A0A1Y1UWX1"/>
<feature type="domain" description="RNA polymerase N-terminal" evidence="7">
    <location>
        <begin position="170"/>
        <end position="408"/>
    </location>
</feature>
<keyword evidence="5" id="KW-0804">Transcription</keyword>
<dbReference type="EC" id="2.7.7.6" evidence="1"/>
<dbReference type="Gene3D" id="6.10.250.2940">
    <property type="match status" value="1"/>
</dbReference>
<dbReference type="GO" id="GO:0003899">
    <property type="term" value="F:DNA-directed RNA polymerase activity"/>
    <property type="evidence" value="ECO:0007669"/>
    <property type="project" value="UniProtKB-EC"/>
</dbReference>
<dbReference type="InterPro" id="IPR006592">
    <property type="entry name" value="RNA_pol_N"/>
</dbReference>
<comment type="catalytic activity">
    <reaction evidence="6">
        <text>RNA(n) + a ribonucleoside 5'-triphosphate = RNA(n+1) + diphosphate</text>
        <dbReference type="Rhea" id="RHEA:21248"/>
        <dbReference type="Rhea" id="RHEA-COMP:14527"/>
        <dbReference type="Rhea" id="RHEA-COMP:17342"/>
        <dbReference type="ChEBI" id="CHEBI:33019"/>
        <dbReference type="ChEBI" id="CHEBI:61557"/>
        <dbReference type="ChEBI" id="CHEBI:140395"/>
        <dbReference type="EC" id="2.7.7.6"/>
    </reaction>
</comment>
<organism evidence="8 9">
    <name type="scientific">Piromyces finnis</name>
    <dbReference type="NCBI Taxonomy" id="1754191"/>
    <lineage>
        <taxon>Eukaryota</taxon>
        <taxon>Fungi</taxon>
        <taxon>Fungi incertae sedis</taxon>
        <taxon>Chytridiomycota</taxon>
        <taxon>Chytridiomycota incertae sedis</taxon>
        <taxon>Neocallimastigomycetes</taxon>
        <taxon>Neocallimastigales</taxon>
        <taxon>Neocallimastigaceae</taxon>
        <taxon>Piromyces</taxon>
    </lineage>
</organism>
<accession>A0A1Y1UWX1</accession>
<dbReference type="Gene3D" id="2.40.40.20">
    <property type="match status" value="1"/>
</dbReference>
<proteinExistence type="predicted"/>
<evidence type="ECO:0000256" key="5">
    <source>
        <dbReference type="ARBA" id="ARBA00023163"/>
    </source>
</evidence>
<reference evidence="8 9" key="2">
    <citation type="submission" date="2016-08" db="EMBL/GenBank/DDBJ databases">
        <title>Pervasive Adenine N6-methylation of Active Genes in Fungi.</title>
        <authorList>
            <consortium name="DOE Joint Genome Institute"/>
            <person name="Mondo S.J."/>
            <person name="Dannebaum R.O."/>
            <person name="Kuo R.C."/>
            <person name="Labutti K."/>
            <person name="Haridas S."/>
            <person name="Kuo A."/>
            <person name="Salamov A."/>
            <person name="Ahrendt S.R."/>
            <person name="Lipzen A."/>
            <person name="Sullivan W."/>
            <person name="Andreopoulos W.B."/>
            <person name="Clum A."/>
            <person name="Lindquist E."/>
            <person name="Daum C."/>
            <person name="Ramamoorthy G.K."/>
            <person name="Gryganskyi A."/>
            <person name="Culley D."/>
            <person name="Magnuson J.K."/>
            <person name="James T.Y."/>
            <person name="O'Malley M.A."/>
            <person name="Stajich J.E."/>
            <person name="Spatafora J.W."/>
            <person name="Visel A."/>
            <person name="Grigoriev I.V."/>
        </authorList>
    </citation>
    <scope>NUCLEOTIDE SEQUENCE [LARGE SCALE GENOMIC DNA]</scope>
    <source>
        <strain evidence="9">finn</strain>
    </source>
</reference>
<dbReference type="OrthoDB" id="2143130at2759"/>
<dbReference type="InterPro" id="IPR007083">
    <property type="entry name" value="RNA_pol_Rpb1_4"/>
</dbReference>
<keyword evidence="9" id="KW-1185">Reference proteome</keyword>
<dbReference type="Pfam" id="PF00623">
    <property type="entry name" value="RNA_pol_Rpb1_2"/>
    <property type="match status" value="1"/>
</dbReference>
<dbReference type="SUPFAM" id="SSF64484">
    <property type="entry name" value="beta and beta-prime subunits of DNA dependent RNA-polymerase"/>
    <property type="match status" value="1"/>
</dbReference>
<dbReference type="InterPro" id="IPR044893">
    <property type="entry name" value="RNA_pol_Rpb1_clamp_domain"/>
</dbReference>
<dbReference type="Gene3D" id="1.10.274.100">
    <property type="entry name" value="RNA polymerase Rpb1, domain 3"/>
    <property type="match status" value="1"/>
</dbReference>
<dbReference type="GO" id="GO:0003677">
    <property type="term" value="F:DNA binding"/>
    <property type="evidence" value="ECO:0007669"/>
    <property type="project" value="InterPro"/>
</dbReference>
<evidence type="ECO:0000313" key="9">
    <source>
        <dbReference type="Proteomes" id="UP000193719"/>
    </source>
</evidence>
<dbReference type="Pfam" id="PF04983">
    <property type="entry name" value="RNA_pol_Rpb1_3"/>
    <property type="match status" value="1"/>
</dbReference>
<dbReference type="InterPro" id="IPR000722">
    <property type="entry name" value="RNA_pol_asu"/>
</dbReference>
<dbReference type="GO" id="GO:0000428">
    <property type="term" value="C:DNA-directed RNA polymerase complex"/>
    <property type="evidence" value="ECO:0007669"/>
    <property type="project" value="UniProtKB-KW"/>
</dbReference>
<dbReference type="Proteomes" id="UP000193719">
    <property type="component" value="Unassembled WGS sequence"/>
</dbReference>
<evidence type="ECO:0000256" key="4">
    <source>
        <dbReference type="ARBA" id="ARBA00022695"/>
    </source>
</evidence>
<dbReference type="PANTHER" id="PTHR19376">
    <property type="entry name" value="DNA-DIRECTED RNA POLYMERASE"/>
    <property type="match status" value="1"/>
</dbReference>
<reference evidence="8 9" key="1">
    <citation type="submission" date="2016-08" db="EMBL/GenBank/DDBJ databases">
        <title>Genomes of anaerobic fungi encode conserved fungal cellulosomes for biomass hydrolysis.</title>
        <authorList>
            <consortium name="DOE Joint Genome Institute"/>
            <person name="Haitjema C.H."/>
            <person name="Gilmore S.P."/>
            <person name="Henske J.K."/>
            <person name="Solomon K.V."/>
            <person name="De Groot R."/>
            <person name="Kuo A."/>
            <person name="Mondo S.J."/>
            <person name="Salamov A.A."/>
            <person name="Labutti K."/>
            <person name="Zhao Z."/>
            <person name="Chiniquy J."/>
            <person name="Barry K."/>
            <person name="Brewer H.M."/>
            <person name="Purvine S.O."/>
            <person name="Wright A.T."/>
            <person name="Boxma B."/>
            <person name="Van Alen T."/>
            <person name="Hackstein J.H."/>
            <person name="Baker S.E."/>
            <person name="Grigoriev I.V."/>
            <person name="O'Malley M.A."/>
        </authorList>
    </citation>
    <scope>NUCLEOTIDE SEQUENCE [LARGE SCALE GENOMIC DNA]</scope>
    <source>
        <strain evidence="9">finn</strain>
    </source>
</reference>
<keyword evidence="2" id="KW-0240">DNA-directed RNA polymerase</keyword>
<comment type="caution">
    <text evidence="8">The sequence shown here is derived from an EMBL/GenBank/DDBJ whole genome shotgun (WGS) entry which is preliminary data.</text>
</comment>
<dbReference type="Pfam" id="PF04998">
    <property type="entry name" value="RNA_pol_Rpb1_5"/>
    <property type="match status" value="1"/>
</dbReference>
<sequence>MYLEFDLYSNEQIEKLSILISKKYELTDNTTSYILDPQLPCKQCKKVIECPGHLGRIPIYQYIVHPLFVNILCKELTHVCPICKKYNVALDVKSRCCETRIKGTSFSLHKFNVKNTNSNSKGKSNKNSENKSQSEYAFLFGNQWFTVVRMYELIHTFDFSENPELKNKMLKVFLKNIPVLPINMRPSIMDSNNIMIHNNITSMYIRLLDLNYQFKSNTNLISYGGYGLKVFNLYKKILGIHSSTDTTENSDKNFIKQILSGKTGIFRSMCLAKRQNFCLRSVIVPNINIPLDKILIPKEFTDQLIPHGYKPNDYVIINRQPTLQTTSILSVRSFPSSSRTIQINPLIASVFQADFDGDEMNIFWLPGEESKKELATKLNISNNIRSFKDGSLMIKFIQDTLTGLYNMTKDHSIVEPHIIENICKRLKISKKEWNIFCKYYKSRMNTDKIPYKHLLSLLIPKSLTLKMGDKYLVDHGILLHTINGANQTVLLNSITHYGNDFYLKFMWDVQRMVHEYNLFHIISISISDCIPDPSIENEFTSILEKIPDTLSAIQLPNLDSSIISQDKDSKEIKKIRKYYLENYPLLESLSKSISNNLTNIVNSGSKGKIDNVIQILMSVGVQAVLQSCYIKSSYSEGLTAKELFIHSKSGRAGIISTSLNTSSTGYMQRELVKSMEDLITDKDGFVRDYNNDEIYYYPFSTNVQDIDDSFLEYAFSMSLKN</sequence>
<dbReference type="InterPro" id="IPR042102">
    <property type="entry name" value="RNA_pol_Rpb1_3_sf"/>
</dbReference>
<dbReference type="Pfam" id="PF05000">
    <property type="entry name" value="RNA_pol_Rpb1_4"/>
    <property type="match status" value="1"/>
</dbReference>
<dbReference type="InterPro" id="IPR007066">
    <property type="entry name" value="RNA_pol_Rpb1_3"/>
</dbReference>
<evidence type="ECO:0000259" key="7">
    <source>
        <dbReference type="SMART" id="SM00663"/>
    </source>
</evidence>
<dbReference type="GO" id="GO:0006351">
    <property type="term" value="P:DNA-templated transcription"/>
    <property type="evidence" value="ECO:0007669"/>
    <property type="project" value="InterPro"/>
</dbReference>
<evidence type="ECO:0000256" key="6">
    <source>
        <dbReference type="ARBA" id="ARBA00048552"/>
    </source>
</evidence>
<evidence type="ECO:0000256" key="3">
    <source>
        <dbReference type="ARBA" id="ARBA00022679"/>
    </source>
</evidence>
<evidence type="ECO:0000256" key="1">
    <source>
        <dbReference type="ARBA" id="ARBA00012418"/>
    </source>
</evidence>
<dbReference type="EMBL" id="MCFH01000062">
    <property type="protein sequence ID" value="ORX42648.1"/>
    <property type="molecule type" value="Genomic_DNA"/>
</dbReference>
<dbReference type="SMART" id="SM00663">
    <property type="entry name" value="RPOLA_N"/>
    <property type="match status" value="1"/>
</dbReference>
<protein>
    <recommendedName>
        <fullName evidence="1">DNA-directed RNA polymerase</fullName>
        <ecNumber evidence="1">2.7.7.6</ecNumber>
    </recommendedName>
</protein>